<dbReference type="GO" id="GO:0007156">
    <property type="term" value="P:homophilic cell adhesion via plasma membrane adhesion molecules"/>
    <property type="evidence" value="ECO:0007669"/>
    <property type="project" value="TreeGrafter"/>
</dbReference>
<keyword evidence="10" id="KW-0325">Glycoprotein</keyword>
<dbReference type="GO" id="GO:0005912">
    <property type="term" value="C:adherens junction"/>
    <property type="evidence" value="ECO:0007669"/>
    <property type="project" value="TreeGrafter"/>
</dbReference>
<dbReference type="Ensembl" id="ENSLACT00000025222.1">
    <property type="protein sequence ID" value="ENSLACP00000022906.1"/>
    <property type="gene ID" value="ENSLACG00000022156.1"/>
</dbReference>
<feature type="domain" description="Ig-like" evidence="12">
    <location>
        <begin position="134"/>
        <end position="230"/>
    </location>
</feature>
<keyword evidence="4 11" id="KW-0732">Signal</keyword>
<dbReference type="Pfam" id="PF08205">
    <property type="entry name" value="C2-set_2"/>
    <property type="match status" value="1"/>
</dbReference>
<evidence type="ECO:0000256" key="8">
    <source>
        <dbReference type="ARBA" id="ARBA00023136"/>
    </source>
</evidence>
<evidence type="ECO:0000256" key="2">
    <source>
        <dbReference type="ARBA" id="ARBA00007810"/>
    </source>
</evidence>
<dbReference type="InterPro" id="IPR036179">
    <property type="entry name" value="Ig-like_dom_sf"/>
</dbReference>
<dbReference type="Gene3D" id="2.60.40.10">
    <property type="entry name" value="Immunoglobulins"/>
    <property type="match status" value="2"/>
</dbReference>
<gene>
    <name evidence="13" type="primary">LOC102358583</name>
</gene>
<dbReference type="EMBL" id="AFYH01276840">
    <property type="status" value="NOT_ANNOTATED_CDS"/>
    <property type="molecule type" value="Genomic_DNA"/>
</dbReference>
<dbReference type="Proteomes" id="UP000008672">
    <property type="component" value="Unassembled WGS sequence"/>
</dbReference>
<dbReference type="HOGENOM" id="CLU_916870_0_0_1"/>
<name>M3XJK0_LATCH</name>
<feature type="chain" id="PRO_5004043497" description="Ig-like domain-containing protein" evidence="11">
    <location>
        <begin position="24"/>
        <end position="304"/>
    </location>
</feature>
<evidence type="ECO:0000256" key="4">
    <source>
        <dbReference type="ARBA" id="ARBA00022729"/>
    </source>
</evidence>
<evidence type="ECO:0000256" key="3">
    <source>
        <dbReference type="ARBA" id="ARBA00022692"/>
    </source>
</evidence>
<dbReference type="GeneTree" id="ENSGT00940000157535"/>
<evidence type="ECO:0000256" key="5">
    <source>
        <dbReference type="ARBA" id="ARBA00022737"/>
    </source>
</evidence>
<feature type="domain" description="Ig-like" evidence="12">
    <location>
        <begin position="35"/>
        <end position="127"/>
    </location>
</feature>
<dbReference type="PROSITE" id="PS50835">
    <property type="entry name" value="IG_LIKE"/>
    <property type="match status" value="2"/>
</dbReference>
<dbReference type="GO" id="GO:0016020">
    <property type="term" value="C:membrane"/>
    <property type="evidence" value="ECO:0007669"/>
    <property type="project" value="UniProtKB-SubCell"/>
</dbReference>
<dbReference type="PANTHER" id="PTHR23277">
    <property type="entry name" value="NECTIN-RELATED"/>
    <property type="match status" value="1"/>
</dbReference>
<proteinExistence type="inferred from homology"/>
<evidence type="ECO:0000313" key="14">
    <source>
        <dbReference type="Proteomes" id="UP000008672"/>
    </source>
</evidence>
<dbReference type="SUPFAM" id="SSF48726">
    <property type="entry name" value="Immunoglobulin"/>
    <property type="match status" value="2"/>
</dbReference>
<dbReference type="InterPro" id="IPR013106">
    <property type="entry name" value="Ig_V-set"/>
</dbReference>
<dbReference type="eggNOG" id="ENOG502S16B">
    <property type="taxonomic scope" value="Eukaryota"/>
</dbReference>
<dbReference type="InParanoid" id="M3XJK0"/>
<evidence type="ECO:0000256" key="11">
    <source>
        <dbReference type="SAM" id="SignalP"/>
    </source>
</evidence>
<comment type="subcellular location">
    <subcellularLocation>
        <location evidence="1">Membrane</location>
        <topology evidence="1">Single-pass membrane protein</topology>
    </subcellularLocation>
</comment>
<dbReference type="GO" id="GO:0007157">
    <property type="term" value="P:heterophilic cell-cell adhesion via plasma membrane cell adhesion molecules"/>
    <property type="evidence" value="ECO:0007669"/>
    <property type="project" value="TreeGrafter"/>
</dbReference>
<dbReference type="InterPro" id="IPR003599">
    <property type="entry name" value="Ig_sub"/>
</dbReference>
<keyword evidence="3" id="KW-0812">Transmembrane</keyword>
<evidence type="ECO:0000259" key="12">
    <source>
        <dbReference type="PROSITE" id="PS50835"/>
    </source>
</evidence>
<dbReference type="STRING" id="7897.ENSLACP00000022906"/>
<keyword evidence="7" id="KW-1133">Transmembrane helix</keyword>
<evidence type="ECO:0000256" key="9">
    <source>
        <dbReference type="ARBA" id="ARBA00023157"/>
    </source>
</evidence>
<dbReference type="Bgee" id="ENSLACG00000022156">
    <property type="expression patterns" value="Expressed in pectoral fin and 1 other cell type or tissue"/>
</dbReference>
<evidence type="ECO:0000256" key="7">
    <source>
        <dbReference type="ARBA" id="ARBA00022989"/>
    </source>
</evidence>
<dbReference type="SMART" id="SM00409">
    <property type="entry name" value="IG"/>
    <property type="match status" value="1"/>
</dbReference>
<evidence type="ECO:0000313" key="13">
    <source>
        <dbReference type="Ensembl" id="ENSLACP00000022906.1"/>
    </source>
</evidence>
<dbReference type="InterPro" id="IPR051427">
    <property type="entry name" value="Nectin/Nectin-like"/>
</dbReference>
<keyword evidence="6" id="KW-0130">Cell adhesion</keyword>
<keyword evidence="8" id="KW-0472">Membrane</keyword>
<dbReference type="InterPro" id="IPR007110">
    <property type="entry name" value="Ig-like_dom"/>
</dbReference>
<reference evidence="14" key="1">
    <citation type="submission" date="2011-08" db="EMBL/GenBank/DDBJ databases">
        <title>The draft genome of Latimeria chalumnae.</title>
        <authorList>
            <person name="Di Palma F."/>
            <person name="Alfoldi J."/>
            <person name="Johnson J."/>
            <person name="Berlin A."/>
            <person name="Gnerre S."/>
            <person name="Jaffe D."/>
            <person name="MacCallum I."/>
            <person name="Young S."/>
            <person name="Walker B.J."/>
            <person name="Lander E."/>
            <person name="Lindblad-Toh K."/>
        </authorList>
    </citation>
    <scope>NUCLEOTIDE SEQUENCE [LARGE SCALE GENOMIC DNA]</scope>
    <source>
        <strain evidence="14">Wild caught</strain>
    </source>
</reference>
<keyword evidence="14" id="KW-1185">Reference proteome</keyword>
<evidence type="ECO:0000256" key="6">
    <source>
        <dbReference type="ARBA" id="ARBA00022889"/>
    </source>
</evidence>
<dbReference type="InterPro" id="IPR013783">
    <property type="entry name" value="Ig-like_fold"/>
</dbReference>
<keyword evidence="9" id="KW-1015">Disulfide bond</keyword>
<evidence type="ECO:0000256" key="10">
    <source>
        <dbReference type="ARBA" id="ARBA00023180"/>
    </source>
</evidence>
<keyword evidence="5" id="KW-0677">Repeat</keyword>
<comment type="similarity">
    <text evidence="2">Belongs to the nectin family.</text>
</comment>
<dbReference type="OMA" id="RMAFHIS"/>
<evidence type="ECO:0000256" key="1">
    <source>
        <dbReference type="ARBA" id="ARBA00004167"/>
    </source>
</evidence>
<accession>M3XJK0</accession>
<reference evidence="13" key="2">
    <citation type="submission" date="2025-08" db="UniProtKB">
        <authorList>
            <consortium name="Ensembl"/>
        </authorList>
    </citation>
    <scope>IDENTIFICATION</scope>
</reference>
<sequence>NHLGESIYACFILSSLFSLYSDTVDVNGDVYANLGEDVLLKCRLETEDQTVQLTWQKQRLPQNENFLTQTPGSPPKYLNDFAKRVKLVGDGNTNGSIIITDVTLFDEDTYICIFTVFPGGPVEKTISLKIRAPPAVSIEPSPDPPEIGSAETLIATCIAAIGRPGAKVIWQTRPFTCSVKESRSTYHNGTETVQSKLLMVPRREIHGQEVNCTVEHPSFMSPAKVPYRISVYCTSAVEIRLHEHVNEWVSPSRLVQWLVHSATTWEMRGSILGVDFPSPGTAGLSCIAEARMSASGREGVWFLP</sequence>
<protein>
    <recommendedName>
        <fullName evidence="12">Ig-like domain-containing protein</fullName>
    </recommendedName>
</protein>
<reference evidence="13" key="3">
    <citation type="submission" date="2025-09" db="UniProtKB">
        <authorList>
            <consortium name="Ensembl"/>
        </authorList>
    </citation>
    <scope>IDENTIFICATION</scope>
</reference>
<dbReference type="AlphaFoldDB" id="M3XJK0"/>
<dbReference type="SMART" id="SM00406">
    <property type="entry name" value="IGv"/>
    <property type="match status" value="1"/>
</dbReference>
<dbReference type="PANTHER" id="PTHR23277:SF106">
    <property type="entry name" value="NECTIN-1 ISOFORM X1-RELATED"/>
    <property type="match status" value="1"/>
</dbReference>
<feature type="signal peptide" evidence="11">
    <location>
        <begin position="1"/>
        <end position="23"/>
    </location>
</feature>
<organism evidence="13 14">
    <name type="scientific">Latimeria chalumnae</name>
    <name type="common">Coelacanth</name>
    <dbReference type="NCBI Taxonomy" id="7897"/>
    <lineage>
        <taxon>Eukaryota</taxon>
        <taxon>Metazoa</taxon>
        <taxon>Chordata</taxon>
        <taxon>Craniata</taxon>
        <taxon>Vertebrata</taxon>
        <taxon>Euteleostomi</taxon>
        <taxon>Coelacanthiformes</taxon>
        <taxon>Coelacanthidae</taxon>
        <taxon>Latimeria</taxon>
    </lineage>
</organism>
<dbReference type="InterPro" id="IPR013162">
    <property type="entry name" value="CD80_C2-set"/>
</dbReference>
<dbReference type="Pfam" id="PF07686">
    <property type="entry name" value="V-set"/>
    <property type="match status" value="1"/>
</dbReference>